<feature type="transmembrane region" description="Helical" evidence="8">
    <location>
        <begin position="284"/>
        <end position="305"/>
    </location>
</feature>
<keyword evidence="4" id="KW-1003">Cell membrane</keyword>
<name>A0A2Z2NMH7_9GAMM</name>
<dbReference type="GO" id="GO:0005886">
    <property type="term" value="C:plasma membrane"/>
    <property type="evidence" value="ECO:0007669"/>
    <property type="project" value="UniProtKB-SubCell"/>
</dbReference>
<evidence type="ECO:0000256" key="3">
    <source>
        <dbReference type="ARBA" id="ARBA00022448"/>
    </source>
</evidence>
<dbReference type="RefSeq" id="WP_088917957.1">
    <property type="nucleotide sequence ID" value="NZ_CP018632.1"/>
</dbReference>
<evidence type="ECO:0000259" key="9">
    <source>
        <dbReference type="PROSITE" id="PS51012"/>
    </source>
</evidence>
<dbReference type="AlphaFoldDB" id="A0A2Z2NMH7"/>
<comment type="similarity">
    <text evidence="2">Belongs to the ABC-2 integral membrane protein family.</text>
</comment>
<feature type="transmembrane region" description="Helical" evidence="8">
    <location>
        <begin position="255"/>
        <end position="277"/>
    </location>
</feature>
<dbReference type="Proteomes" id="UP000250079">
    <property type="component" value="Chromosome"/>
</dbReference>
<comment type="subcellular location">
    <subcellularLocation>
        <location evidence="1">Cell membrane</location>
        <topology evidence="1">Multi-pass membrane protein</topology>
    </subcellularLocation>
</comment>
<organism evidence="10 11">
    <name type="scientific">Granulosicoccus antarcticus IMCC3135</name>
    <dbReference type="NCBI Taxonomy" id="1192854"/>
    <lineage>
        <taxon>Bacteria</taxon>
        <taxon>Pseudomonadati</taxon>
        <taxon>Pseudomonadota</taxon>
        <taxon>Gammaproteobacteria</taxon>
        <taxon>Chromatiales</taxon>
        <taxon>Granulosicoccaceae</taxon>
        <taxon>Granulosicoccus</taxon>
    </lineage>
</organism>
<keyword evidence="11" id="KW-1185">Reference proteome</keyword>
<evidence type="ECO:0000256" key="4">
    <source>
        <dbReference type="ARBA" id="ARBA00022475"/>
    </source>
</evidence>
<evidence type="ECO:0000256" key="6">
    <source>
        <dbReference type="ARBA" id="ARBA00022989"/>
    </source>
</evidence>
<evidence type="ECO:0000313" key="10">
    <source>
        <dbReference type="EMBL" id="ASJ72662.1"/>
    </source>
</evidence>
<dbReference type="Pfam" id="PF12698">
    <property type="entry name" value="ABC2_membrane_3"/>
    <property type="match status" value="1"/>
</dbReference>
<feature type="transmembrane region" description="Helical" evidence="8">
    <location>
        <begin position="226"/>
        <end position="249"/>
    </location>
</feature>
<dbReference type="PANTHER" id="PTHR30294">
    <property type="entry name" value="MEMBRANE COMPONENT OF ABC TRANSPORTER YHHJ-RELATED"/>
    <property type="match status" value="1"/>
</dbReference>
<feature type="transmembrane region" description="Helical" evidence="8">
    <location>
        <begin position="170"/>
        <end position="197"/>
    </location>
</feature>
<accession>A0A2Z2NMH7</accession>
<dbReference type="PROSITE" id="PS51012">
    <property type="entry name" value="ABC_TM2"/>
    <property type="match status" value="1"/>
</dbReference>
<keyword evidence="7 8" id="KW-0472">Membrane</keyword>
<gene>
    <name evidence="10" type="primary">ybhR_2</name>
    <name evidence="10" type="ORF">IMCC3135_12870</name>
</gene>
<dbReference type="EMBL" id="CP018632">
    <property type="protein sequence ID" value="ASJ72662.1"/>
    <property type="molecule type" value="Genomic_DNA"/>
</dbReference>
<keyword evidence="3" id="KW-0813">Transport</keyword>
<evidence type="ECO:0000256" key="5">
    <source>
        <dbReference type="ARBA" id="ARBA00022692"/>
    </source>
</evidence>
<feature type="transmembrane region" description="Helical" evidence="8">
    <location>
        <begin position="345"/>
        <end position="363"/>
    </location>
</feature>
<reference evidence="10 11" key="1">
    <citation type="submission" date="2016-12" db="EMBL/GenBank/DDBJ databases">
        <authorList>
            <person name="Song W.-J."/>
            <person name="Kurnit D.M."/>
        </authorList>
    </citation>
    <scope>NUCLEOTIDE SEQUENCE [LARGE SCALE GENOMIC DNA]</scope>
    <source>
        <strain evidence="10 11">IMCC3135</strain>
    </source>
</reference>
<feature type="transmembrane region" description="Helical" evidence="8">
    <location>
        <begin position="27"/>
        <end position="46"/>
    </location>
</feature>
<dbReference type="InterPro" id="IPR051449">
    <property type="entry name" value="ABC-2_transporter_component"/>
</dbReference>
<proteinExistence type="inferred from homology"/>
<evidence type="ECO:0000313" key="11">
    <source>
        <dbReference type="Proteomes" id="UP000250079"/>
    </source>
</evidence>
<feature type="domain" description="ABC transmembrane type-2" evidence="9">
    <location>
        <begin position="136"/>
        <end position="366"/>
    </location>
</feature>
<dbReference type="InterPro" id="IPR013525">
    <property type="entry name" value="ABC2_TM"/>
</dbReference>
<dbReference type="PANTHER" id="PTHR30294:SF44">
    <property type="entry name" value="MULTIDRUG ABC TRANSPORTER PERMEASE YBHR-RELATED"/>
    <property type="match status" value="1"/>
</dbReference>
<sequence>MMASLSRLQTLVIKELLSYLRDPRTRLILIAPPLMQLLIFSFAITLEVRNVKVAVLDLDAGDYGTRLVQQLDATPFITDVILTRSIKELGAMIDERKVLLGLVVAADFSREIGRGNPTGVQLLLDGRRANAAQVASGYVTSIVAALASDVMPKTVQAGLRVRHWFNPNLLYSWFIVPSLSGVLALLIAMLVTALSIARERELGTFEQLLVSPISATEIIIGKSLPAVLIGSVLGTVMVLVGILIFQIPFTGNPALLAVTLPLFILSGVGIGLSVSAISKTQQQAILGAFAIIVPVVLTSGFATPVENMPQWLQFLSIGNPLRWYLVIVQGLFLKALPAVDVFRNLLPLLCIAGVSLSVAVVLVRRRLE</sequence>
<evidence type="ECO:0000256" key="2">
    <source>
        <dbReference type="ARBA" id="ARBA00007783"/>
    </source>
</evidence>
<evidence type="ECO:0000256" key="7">
    <source>
        <dbReference type="ARBA" id="ARBA00023136"/>
    </source>
</evidence>
<keyword evidence="6 8" id="KW-1133">Transmembrane helix</keyword>
<keyword evidence="5 8" id="KW-0812">Transmembrane</keyword>
<dbReference type="KEGG" id="gai:IMCC3135_12870"/>
<protein>
    <submittedName>
        <fullName evidence="10">Inner membrane transport permease YbhR</fullName>
    </submittedName>
</protein>
<dbReference type="GO" id="GO:0140359">
    <property type="term" value="F:ABC-type transporter activity"/>
    <property type="evidence" value="ECO:0007669"/>
    <property type="project" value="InterPro"/>
</dbReference>
<evidence type="ECO:0000256" key="8">
    <source>
        <dbReference type="SAM" id="Phobius"/>
    </source>
</evidence>
<dbReference type="InterPro" id="IPR047817">
    <property type="entry name" value="ABC2_TM_bact-type"/>
</dbReference>
<dbReference type="OrthoDB" id="9808686at2"/>
<dbReference type="Gene3D" id="3.40.1710.10">
    <property type="entry name" value="abc type-2 transporter like domain"/>
    <property type="match status" value="1"/>
</dbReference>
<evidence type="ECO:0000256" key="1">
    <source>
        <dbReference type="ARBA" id="ARBA00004651"/>
    </source>
</evidence>